<feature type="active site" description="Proton acceptor" evidence="2">
    <location>
        <position position="282"/>
    </location>
</feature>
<feature type="binding site" evidence="3">
    <location>
        <position position="226"/>
    </location>
    <ligand>
        <name>substrate</name>
    </ligand>
</feature>
<dbReference type="STRING" id="555079.Toce_1997"/>
<feature type="binding site" evidence="4">
    <location>
        <position position="62"/>
    </location>
    <ligand>
        <name>Zn(2+)</name>
        <dbReference type="ChEBI" id="CHEBI:29105"/>
        <label>1</label>
        <note>catalytic</note>
    </ligand>
</feature>
<comment type="cofactor">
    <cofactor evidence="1 4">
        <name>Zn(2+)</name>
        <dbReference type="ChEBI" id="CHEBI:29105"/>
    </cofactor>
    <text evidence="1 4">Binds 2 Zn(2+) ions per subunit.</text>
</comment>
<dbReference type="KEGG" id="toc:Toce_1997"/>
<dbReference type="GO" id="GO:0046872">
    <property type="term" value="F:metal ion binding"/>
    <property type="evidence" value="ECO:0007669"/>
    <property type="project" value="UniProtKB-KW"/>
</dbReference>
<evidence type="ECO:0000313" key="7">
    <source>
        <dbReference type="Proteomes" id="UP000000272"/>
    </source>
</evidence>
<dbReference type="GO" id="GO:0008237">
    <property type="term" value="F:metallopeptidase activity"/>
    <property type="evidence" value="ECO:0007669"/>
    <property type="project" value="UniProtKB-KW"/>
</dbReference>
<accession>D9RZU1</accession>
<dbReference type="OrthoDB" id="9775607at2"/>
<keyword evidence="1" id="KW-0645">Protease</keyword>
<feature type="binding site" evidence="3">
    <location>
        <begin position="67"/>
        <end position="69"/>
    </location>
    <ligand>
        <name>substrate</name>
    </ligand>
</feature>
<dbReference type="InterPro" id="IPR050378">
    <property type="entry name" value="Metallo-dep_Hydrolases_sf"/>
</dbReference>
<dbReference type="Gene3D" id="3.20.20.140">
    <property type="entry name" value="Metal-dependent hydrolases"/>
    <property type="match status" value="1"/>
</dbReference>
<feature type="binding site" evidence="3">
    <location>
        <position position="129"/>
    </location>
    <ligand>
        <name>substrate</name>
    </ligand>
</feature>
<dbReference type="PANTHER" id="PTHR11647">
    <property type="entry name" value="HYDRANTOINASE/DIHYDROPYRIMIDINASE FAMILY MEMBER"/>
    <property type="match status" value="1"/>
</dbReference>
<dbReference type="GO" id="GO:0005737">
    <property type="term" value="C:cytoplasm"/>
    <property type="evidence" value="ECO:0007669"/>
    <property type="project" value="UniProtKB-SubCell"/>
</dbReference>
<dbReference type="HOGENOM" id="CLU_058216_0_0_9"/>
<feature type="binding site" evidence="4">
    <location>
        <position position="223"/>
    </location>
    <ligand>
        <name>Zn(2+)</name>
        <dbReference type="ChEBI" id="CHEBI:29105"/>
        <label>2</label>
        <note>catalytic</note>
    </ligand>
</feature>
<keyword evidence="1" id="KW-0378">Hydrolase</keyword>
<dbReference type="SUPFAM" id="SSF51338">
    <property type="entry name" value="Composite domain of metallo-dependent hydrolases"/>
    <property type="match status" value="1"/>
</dbReference>
<comment type="subcellular location">
    <subcellularLocation>
        <location evidence="1">Cytoplasm</location>
    </subcellularLocation>
</comment>
<dbReference type="InterPro" id="IPR010229">
    <property type="entry name" value="Pept_M38_dipep"/>
</dbReference>
<feature type="binding site" evidence="4">
    <location>
        <position position="282"/>
    </location>
    <ligand>
        <name>Zn(2+)</name>
        <dbReference type="ChEBI" id="CHEBI:29105"/>
        <label>1</label>
        <note>catalytic</note>
    </ligand>
</feature>
<dbReference type="InterPro" id="IPR006680">
    <property type="entry name" value="Amidohydro-rel"/>
</dbReference>
<dbReference type="PANTHER" id="PTHR11647:SF1">
    <property type="entry name" value="COLLAPSIN RESPONSE MEDIATOR PROTEIN"/>
    <property type="match status" value="1"/>
</dbReference>
<reference evidence="6 7" key="1">
    <citation type="journal article" date="2010" name="Stand. Genomic Sci.">
        <title>Complete genome sequence of Thermosediminibacter oceani type strain (JW/IW-1228P).</title>
        <authorList>
            <person name="Pitluck S."/>
            <person name="Yasawong M."/>
            <person name="Munk C."/>
            <person name="Nolan M."/>
            <person name="Lapidus A."/>
            <person name="Lucas S."/>
            <person name="Glavina Del Rio T."/>
            <person name="Tice H."/>
            <person name="Cheng J.F."/>
            <person name="Bruce D."/>
            <person name="Detter C."/>
            <person name="Tapia R."/>
            <person name="Han C."/>
            <person name="Goodwin L."/>
            <person name="Liolios K."/>
            <person name="Ivanova N."/>
            <person name="Mavromatis K."/>
            <person name="Mikhailova N."/>
            <person name="Pati A."/>
            <person name="Chen A."/>
            <person name="Palaniappan K."/>
            <person name="Land M."/>
            <person name="Hauser L."/>
            <person name="Chang Y.J."/>
            <person name="Jeffries C.D."/>
            <person name="Rohde M."/>
            <person name="Spring S."/>
            <person name="Sikorski J."/>
            <person name="Goker M."/>
            <person name="Woyke T."/>
            <person name="Bristow J."/>
            <person name="Eisen J.A."/>
            <person name="Markowitz V."/>
            <person name="Hugenholtz P."/>
            <person name="Kyrpides N.C."/>
            <person name="Klenk H.P."/>
        </authorList>
    </citation>
    <scope>NUCLEOTIDE SEQUENCE [LARGE SCALE GENOMIC DNA]</scope>
    <source>
        <strain evidence="7">ATCC BAA-1034 / DSM 16646 / JW/IW-1228P</strain>
    </source>
</reference>
<feature type="binding site" evidence="4">
    <location>
        <position position="194"/>
    </location>
    <ligand>
        <name>Zn(2+)</name>
        <dbReference type="ChEBI" id="CHEBI:29105"/>
        <label>2</label>
        <note>catalytic</note>
    </ligand>
</feature>
<gene>
    <name evidence="6" type="ordered locus">Toce_1997</name>
</gene>
<feature type="domain" description="Amidohydrolase-related" evidence="5">
    <location>
        <begin position="51"/>
        <end position="371"/>
    </location>
</feature>
<dbReference type="EMBL" id="CP002131">
    <property type="protein sequence ID" value="ADL08718.1"/>
    <property type="molecule type" value="Genomic_DNA"/>
</dbReference>
<dbReference type="GO" id="GO:0006508">
    <property type="term" value="P:proteolysis"/>
    <property type="evidence" value="ECO:0007669"/>
    <property type="project" value="UniProtKB-KW"/>
</dbReference>
<comment type="PTM">
    <text evidence="1">Carboxylation allows a single lysine to coordinate two zinc ions.</text>
</comment>
<evidence type="ECO:0000256" key="3">
    <source>
        <dbReference type="PIRSR" id="PIRSR001238-2"/>
    </source>
</evidence>
<dbReference type="Proteomes" id="UP000000272">
    <property type="component" value="Chromosome"/>
</dbReference>
<dbReference type="GO" id="GO:0016810">
    <property type="term" value="F:hydrolase activity, acting on carbon-nitrogen (but not peptide) bonds"/>
    <property type="evidence" value="ECO:0007669"/>
    <property type="project" value="InterPro"/>
</dbReference>
<dbReference type="PIRSF" id="PIRSF001238">
    <property type="entry name" value="IadA"/>
    <property type="match status" value="1"/>
</dbReference>
<dbReference type="RefSeq" id="WP_013276732.1">
    <property type="nucleotide sequence ID" value="NC_014377.1"/>
</dbReference>
<dbReference type="InterPro" id="IPR032466">
    <property type="entry name" value="Metal_Hydrolase"/>
</dbReference>
<dbReference type="NCBIfam" id="TIGR01975">
    <property type="entry name" value="isoAsp_dipep"/>
    <property type="match status" value="1"/>
</dbReference>
<dbReference type="InterPro" id="IPR011059">
    <property type="entry name" value="Metal-dep_hydrolase_composite"/>
</dbReference>
<evidence type="ECO:0000313" key="6">
    <source>
        <dbReference type="EMBL" id="ADL08718.1"/>
    </source>
</evidence>
<evidence type="ECO:0000259" key="5">
    <source>
        <dbReference type="Pfam" id="PF01979"/>
    </source>
</evidence>
<dbReference type="GO" id="GO:0008798">
    <property type="term" value="F:beta-aspartyl-peptidase activity"/>
    <property type="evidence" value="ECO:0007669"/>
    <property type="project" value="InterPro"/>
</dbReference>
<keyword evidence="1 4" id="KW-0479">Metal-binding</keyword>
<dbReference type="SUPFAM" id="SSF51556">
    <property type="entry name" value="Metallo-dependent hydrolases"/>
    <property type="match status" value="1"/>
</dbReference>
<keyword evidence="1" id="KW-0482">Metalloprotease</keyword>
<comment type="similarity">
    <text evidence="1">Belongs to the peptidase M38 family.</text>
</comment>
<keyword evidence="1 4" id="KW-0862">Zinc</keyword>
<dbReference type="EC" id="3.4.19.-" evidence="1"/>
<dbReference type="Gene3D" id="2.30.40.10">
    <property type="entry name" value="Urease, subunit C, domain 1"/>
    <property type="match status" value="1"/>
</dbReference>
<dbReference type="eggNOG" id="COG0402">
    <property type="taxonomic scope" value="Bacteria"/>
</dbReference>
<feature type="binding site" evidence="3">
    <location>
        <position position="162"/>
    </location>
    <ligand>
        <name>substrate</name>
    </ligand>
</feature>
<comment type="function">
    <text evidence="1">Catalyzes the hydrolytic cleavage of a subset of L-isoaspartyl (L-beta-aspartyl) dipeptides. Used to degrade proteins damaged by L-isoaspartyl residues formation.</text>
</comment>
<protein>
    <recommendedName>
        <fullName evidence="1">Isoaspartyl dipeptidase</fullName>
        <ecNumber evidence="1">3.4.19.-</ecNumber>
    </recommendedName>
</protein>
<dbReference type="Pfam" id="PF01979">
    <property type="entry name" value="Amidohydro_1"/>
    <property type="match status" value="1"/>
</dbReference>
<name>D9RZU1_THEOJ</name>
<evidence type="ECO:0000256" key="2">
    <source>
        <dbReference type="PIRSR" id="PIRSR001238-1"/>
    </source>
</evidence>
<feature type="binding site" evidence="3">
    <location>
        <position position="98"/>
    </location>
    <ligand>
        <name>substrate</name>
    </ligand>
</feature>
<proteinExistence type="inferred from homology"/>
<feature type="binding site" evidence="3">
    <location>
        <position position="286"/>
    </location>
    <ligand>
        <name>substrate</name>
    </ligand>
</feature>
<organism evidence="6 7">
    <name type="scientific">Thermosediminibacter oceani (strain ATCC BAA-1034 / DSM 16646 / JW/IW-1228P)</name>
    <dbReference type="NCBI Taxonomy" id="555079"/>
    <lineage>
        <taxon>Bacteria</taxon>
        <taxon>Bacillati</taxon>
        <taxon>Bacillota</taxon>
        <taxon>Clostridia</taxon>
        <taxon>Thermosediminibacterales</taxon>
        <taxon>Thermosediminibacteraceae</taxon>
        <taxon>Thermosediminibacter</taxon>
    </lineage>
</organism>
<evidence type="ECO:0000256" key="1">
    <source>
        <dbReference type="PIRNR" id="PIRNR001238"/>
    </source>
</evidence>
<feature type="binding site" evidence="4">
    <location>
        <position position="60"/>
    </location>
    <ligand>
        <name>Zn(2+)</name>
        <dbReference type="ChEBI" id="CHEBI:29105"/>
        <label>1</label>
        <note>catalytic</note>
    </ligand>
</feature>
<dbReference type="AlphaFoldDB" id="D9RZU1"/>
<evidence type="ECO:0000256" key="4">
    <source>
        <dbReference type="PIRSR" id="PIRSR001238-3"/>
    </source>
</evidence>
<keyword evidence="7" id="KW-1185">Reference proteome</keyword>
<sequence>MIHIKDAHVFAPEDMGICDVVIEAGKIIYVGKSCEVKGPFQVDVVHLEGAYLCPGFIDQHVHITGGGGEGGPETSTPEIKLSDLTRNGITTVIGCLGTDGITRSMARLYNKARALEIEGISTYIFTGAYQFPLPTLTGSIQTDLIFIDKVVGVGEVAISDHRSSHASAAELARLAGEARVAAMIGKKGGKLHLHVGDGPRGLKALFRIARSTDVPLSQFQPTHLNRCRRLMEESIEFAMAGGYCDYTAGEDILEDDGVTAAQAVYEALKAGAPAENLTISSDGNGSLPVFDSCKRLVGIGIGDVSSLLKSLKAMVFKYDIPLEIALATVTKNPAGIHRLEGKGEIREGFDADLVVMDGNLEVRSVIAKGRWMVRDGEVQVFGTFEKSMGGK</sequence>